<comment type="subcellular location">
    <subcellularLocation>
        <location evidence="1">Cell membrane</location>
        <topology evidence="1">Multi-pass membrane protein</topology>
    </subcellularLocation>
</comment>
<evidence type="ECO:0000256" key="5">
    <source>
        <dbReference type="ARBA" id="ARBA00023136"/>
    </source>
</evidence>
<keyword evidence="4 6" id="KW-1133">Transmembrane helix</keyword>
<evidence type="ECO:0000256" key="6">
    <source>
        <dbReference type="SAM" id="Phobius"/>
    </source>
</evidence>
<sequence>MNRAAWMLAAGLILVIAIPLTLGGRGLGAQLRQFPLDTFLLMLGMIVVCWNLNAGRLRLLLAGRGGHLGQRRALGMVMATEFAISATPGGSGGPLTLMGLLSRQGVRPAQATAVFAVDQITDMLFFLSALASIGLYTLSHTIDLRLGWMLAVPALLLIIGFGLLIALGRHHRGLLRSSGHLLRWLKVHHRSRIRLTRAVIHFRHALVETLALPRLTLSLIFLLCCAHWLLRYSILYLAVSGLGRDIDWSWTFIVQMLSLAAGQLTLLPGGAGGAELSSTALLTPMIGASSAAAAVVIWRAVTFYFYLIAGAPVFFIMAGGSMLDLLLNRRAKVS</sequence>
<feature type="transmembrane region" description="Helical" evidence="6">
    <location>
        <begin position="39"/>
        <end position="61"/>
    </location>
</feature>
<keyword evidence="5 6" id="KW-0472">Membrane</keyword>
<reference evidence="7 8" key="1">
    <citation type="submission" date="2019-07" db="EMBL/GenBank/DDBJ databases">
        <title>Diversity of Bacteria from Kongsfjorden, Arctic.</title>
        <authorList>
            <person name="Yu Y."/>
        </authorList>
    </citation>
    <scope>NUCLEOTIDE SEQUENCE [LARGE SCALE GENOMIC DNA]</scope>
    <source>
        <strain evidence="7 8">SM1923</strain>
    </source>
</reference>
<dbReference type="InterPro" id="IPR022791">
    <property type="entry name" value="L-PG_synthase/AglD"/>
</dbReference>
<dbReference type="Proteomes" id="UP000319941">
    <property type="component" value="Unassembled WGS sequence"/>
</dbReference>
<organism evidence="7 8">
    <name type="scientific">Cobetia crustatorum</name>
    <dbReference type="NCBI Taxonomy" id="553385"/>
    <lineage>
        <taxon>Bacteria</taxon>
        <taxon>Pseudomonadati</taxon>
        <taxon>Pseudomonadota</taxon>
        <taxon>Gammaproteobacteria</taxon>
        <taxon>Oceanospirillales</taxon>
        <taxon>Halomonadaceae</taxon>
        <taxon>Cobetia</taxon>
    </lineage>
</organism>
<name>A0A558HU53_9GAMM</name>
<dbReference type="PANTHER" id="PTHR37693">
    <property type="entry name" value="PHOSPHATIDYLGLYCEROL LYSYLTRANSFERASE"/>
    <property type="match status" value="1"/>
</dbReference>
<accession>A0A558HU53</accession>
<dbReference type="OrthoDB" id="5559127at2"/>
<feature type="transmembrane region" description="Helical" evidence="6">
    <location>
        <begin position="250"/>
        <end position="267"/>
    </location>
</feature>
<feature type="transmembrane region" description="Helical" evidence="6">
    <location>
        <begin position="304"/>
        <end position="327"/>
    </location>
</feature>
<feature type="transmembrane region" description="Helical" evidence="6">
    <location>
        <begin position="148"/>
        <end position="167"/>
    </location>
</feature>
<dbReference type="AlphaFoldDB" id="A0A558HU53"/>
<dbReference type="STRING" id="553385.GCA_000591415_02453"/>
<dbReference type="RefSeq" id="WP_024952436.1">
    <property type="nucleotide sequence ID" value="NZ_CAWOWR010000076.1"/>
</dbReference>
<gene>
    <name evidence="7" type="ORF">FQP86_02935</name>
</gene>
<feature type="transmembrane region" description="Helical" evidence="6">
    <location>
        <begin position="279"/>
        <end position="298"/>
    </location>
</feature>
<evidence type="ECO:0000256" key="2">
    <source>
        <dbReference type="ARBA" id="ARBA00022475"/>
    </source>
</evidence>
<evidence type="ECO:0000313" key="8">
    <source>
        <dbReference type="Proteomes" id="UP000319941"/>
    </source>
</evidence>
<keyword evidence="3 6" id="KW-0812">Transmembrane</keyword>
<feature type="transmembrane region" description="Helical" evidence="6">
    <location>
        <begin position="211"/>
        <end position="230"/>
    </location>
</feature>
<evidence type="ECO:0000313" key="7">
    <source>
        <dbReference type="EMBL" id="TVU72653.1"/>
    </source>
</evidence>
<dbReference type="Pfam" id="PF03706">
    <property type="entry name" value="LPG_synthase_TM"/>
    <property type="match status" value="1"/>
</dbReference>
<keyword evidence="8" id="KW-1185">Reference proteome</keyword>
<dbReference type="PANTHER" id="PTHR37693:SF1">
    <property type="entry name" value="INTEGRAL MEMBRANE PROTEIN"/>
    <property type="match status" value="1"/>
</dbReference>
<dbReference type="NCBIfam" id="TIGR00374">
    <property type="entry name" value="flippase-like domain"/>
    <property type="match status" value="1"/>
</dbReference>
<evidence type="ECO:0000256" key="3">
    <source>
        <dbReference type="ARBA" id="ARBA00022692"/>
    </source>
</evidence>
<proteinExistence type="predicted"/>
<keyword evidence="2" id="KW-1003">Cell membrane</keyword>
<dbReference type="GO" id="GO:0005886">
    <property type="term" value="C:plasma membrane"/>
    <property type="evidence" value="ECO:0007669"/>
    <property type="project" value="UniProtKB-SubCell"/>
</dbReference>
<dbReference type="EMBL" id="VNFH01000002">
    <property type="protein sequence ID" value="TVU72653.1"/>
    <property type="molecule type" value="Genomic_DNA"/>
</dbReference>
<evidence type="ECO:0000256" key="4">
    <source>
        <dbReference type="ARBA" id="ARBA00022989"/>
    </source>
</evidence>
<feature type="transmembrane region" description="Helical" evidence="6">
    <location>
        <begin position="124"/>
        <end position="142"/>
    </location>
</feature>
<protein>
    <submittedName>
        <fullName evidence="7">Flippase-like domain-containing protein</fullName>
    </submittedName>
</protein>
<evidence type="ECO:0000256" key="1">
    <source>
        <dbReference type="ARBA" id="ARBA00004651"/>
    </source>
</evidence>
<comment type="caution">
    <text evidence="7">The sequence shown here is derived from an EMBL/GenBank/DDBJ whole genome shotgun (WGS) entry which is preliminary data.</text>
</comment>